<evidence type="ECO:0000256" key="1">
    <source>
        <dbReference type="SAM" id="MobiDB-lite"/>
    </source>
</evidence>
<dbReference type="Proteomes" id="UP001642464">
    <property type="component" value="Unassembled WGS sequence"/>
</dbReference>
<accession>A0ABP0JR58</accession>
<evidence type="ECO:0000313" key="2">
    <source>
        <dbReference type="EMBL" id="CAK9016947.1"/>
    </source>
</evidence>
<gene>
    <name evidence="2" type="ORF">SCF082_LOCUS13408</name>
</gene>
<keyword evidence="3" id="KW-1185">Reference proteome</keyword>
<feature type="region of interest" description="Disordered" evidence="1">
    <location>
        <begin position="298"/>
        <end position="344"/>
    </location>
</feature>
<protein>
    <recommendedName>
        <fullName evidence="4">Myb/SANT-like domain-containing protein</fullName>
    </recommendedName>
</protein>
<name>A0ABP0JR58_9DINO</name>
<evidence type="ECO:0008006" key="4">
    <source>
        <dbReference type="Google" id="ProtNLM"/>
    </source>
</evidence>
<reference evidence="2 3" key="1">
    <citation type="submission" date="2024-02" db="EMBL/GenBank/DDBJ databases">
        <authorList>
            <person name="Chen Y."/>
            <person name="Shah S."/>
            <person name="Dougan E. K."/>
            <person name="Thang M."/>
            <person name="Chan C."/>
        </authorList>
    </citation>
    <scope>NUCLEOTIDE SEQUENCE [LARGE SCALE GENOMIC DNA]</scope>
</reference>
<sequence>MAGSFVSVTPDDGHAVYVEALEALGAYMATPQIPMDMKEGSITPACEQPTRALLPGNFKRKKGIKKEVLYENVWWLEMLLMMEEFQKRKPSQSELRIVLRKFDCDLQGLALRGFSGEEWEEKVDLYTYKIQRLWSAGRRRWRDTVESTNMRFKHCKEKFQYWKAPDTNQEPECEDLVAALKDPSTPSTKSEESHGTLSAKTKVLGAFDSDDDESGTVWVDAETAMFNQLVQSCGDGFEDSQPQDEELAEGCEDTLLGPDHDSGASDCGSEIWGQATRALNPPPDAPEGFHAAVEAIQEQPPPPVDVEHKKKGEKKKNKKKRKLQTVESPAKRSKSAAPLPSPDLSEEVLSSFLPEYQDSVKNLPAELLPTSATHGKHSFTKIVDGVGRVEVLLRQQAFKPKSTASMKPVHIWMGSYGGLEGSPKGTYLYSNYKCLLDGLYLPLPSVEWQAEMARRYVDTQGVSRVQGGSDLKSSQHYPRLFGAAIGDAWVKHKASIQAQVAKRRSDLIKLERPRCSSKDNWDKYCDIRGAILALR</sequence>
<dbReference type="EMBL" id="CAXAMM010008291">
    <property type="protein sequence ID" value="CAK9016947.1"/>
    <property type="molecule type" value="Genomic_DNA"/>
</dbReference>
<evidence type="ECO:0000313" key="3">
    <source>
        <dbReference type="Proteomes" id="UP001642464"/>
    </source>
</evidence>
<organism evidence="2 3">
    <name type="scientific">Durusdinium trenchii</name>
    <dbReference type="NCBI Taxonomy" id="1381693"/>
    <lineage>
        <taxon>Eukaryota</taxon>
        <taxon>Sar</taxon>
        <taxon>Alveolata</taxon>
        <taxon>Dinophyceae</taxon>
        <taxon>Suessiales</taxon>
        <taxon>Symbiodiniaceae</taxon>
        <taxon>Durusdinium</taxon>
    </lineage>
</organism>
<feature type="compositionally biased region" description="Basic residues" evidence="1">
    <location>
        <begin position="311"/>
        <end position="323"/>
    </location>
</feature>
<proteinExistence type="predicted"/>
<comment type="caution">
    <text evidence="2">The sequence shown here is derived from an EMBL/GenBank/DDBJ whole genome shotgun (WGS) entry which is preliminary data.</text>
</comment>